<proteinExistence type="predicted"/>
<organism evidence="1 2">
    <name type="scientific">candidate division MSBL1 archaeon SCGC-AAA382A13</name>
    <dbReference type="NCBI Taxonomy" id="1698279"/>
    <lineage>
        <taxon>Archaea</taxon>
        <taxon>Methanobacteriati</taxon>
        <taxon>Methanobacteriota</taxon>
        <taxon>candidate division MSBL1</taxon>
    </lineage>
</organism>
<protein>
    <recommendedName>
        <fullName evidence="3">Exosome protein</fullName>
    </recommendedName>
</protein>
<dbReference type="EMBL" id="LHYD01000063">
    <property type="protein sequence ID" value="KXB04425.1"/>
    <property type="molecule type" value="Genomic_DNA"/>
</dbReference>
<reference evidence="1 2" key="1">
    <citation type="journal article" date="2016" name="Sci. Rep.">
        <title>Metabolic traits of an uncultured archaeal lineage -MSBL1- from brine pools of the Red Sea.</title>
        <authorList>
            <person name="Mwirichia R."/>
            <person name="Alam I."/>
            <person name="Rashid M."/>
            <person name="Vinu M."/>
            <person name="Ba-Alawi W."/>
            <person name="Anthony Kamau A."/>
            <person name="Kamanda Ngugi D."/>
            <person name="Goker M."/>
            <person name="Klenk H.P."/>
            <person name="Bajic V."/>
            <person name="Stingl U."/>
        </authorList>
    </citation>
    <scope>NUCLEOTIDE SEQUENCE [LARGE SCALE GENOMIC DNA]</scope>
    <source>
        <strain evidence="1">SCGC-AAA382A13</strain>
    </source>
</reference>
<gene>
    <name evidence="1" type="ORF">AKJ50_02395</name>
</gene>
<comment type="caution">
    <text evidence="1">The sequence shown here is derived from an EMBL/GenBank/DDBJ whole genome shotgun (WGS) entry which is preliminary data.</text>
</comment>
<dbReference type="Proteomes" id="UP000070311">
    <property type="component" value="Unassembled WGS sequence"/>
</dbReference>
<dbReference type="InterPro" id="IPR022803">
    <property type="entry name" value="Ribosomal_uL5_dom_sf"/>
</dbReference>
<name>A0A133VDB9_9EURY</name>
<evidence type="ECO:0008006" key="3">
    <source>
        <dbReference type="Google" id="ProtNLM"/>
    </source>
</evidence>
<evidence type="ECO:0000313" key="1">
    <source>
        <dbReference type="EMBL" id="KXB04425.1"/>
    </source>
</evidence>
<dbReference type="PANTHER" id="PTHR38816:SF1">
    <property type="entry name" value="EXOSOME SUBUNIT"/>
    <property type="match status" value="1"/>
</dbReference>
<dbReference type="AlphaFoldDB" id="A0A133VDB9"/>
<dbReference type="InterPro" id="IPR002739">
    <property type="entry name" value="PAB1135-like"/>
</dbReference>
<evidence type="ECO:0000313" key="2">
    <source>
        <dbReference type="Proteomes" id="UP000070311"/>
    </source>
</evidence>
<dbReference type="Pfam" id="PF01877">
    <property type="entry name" value="RNA_binding"/>
    <property type="match status" value="1"/>
</dbReference>
<accession>A0A133VDB9</accession>
<dbReference type="SUPFAM" id="SSF55282">
    <property type="entry name" value="RL5-like"/>
    <property type="match status" value="1"/>
</dbReference>
<keyword evidence="2" id="KW-1185">Reference proteome</keyword>
<dbReference type="PANTHER" id="PTHR38816">
    <property type="entry name" value="EXOSOME SUBUNIT, DUF54 FAMILY-RELATED"/>
    <property type="match status" value="1"/>
</dbReference>
<sequence>MSQAPVHYIRLRTFCYSTEKLKRVKKALSFFLPKDNEIETEEIEGNFGNKYFLLKSKIEKSREIRLLVDFLKNNLTTTRYREIKKEIPDRINEECSFYLRFDKQKAYKKQLEPTSSGDFVVLRFKVKAYPAKKKNAINKIKQFL</sequence>
<dbReference type="Gene3D" id="3.30.1440.10">
    <property type="match status" value="1"/>
</dbReference>